<dbReference type="GO" id="GO:0000160">
    <property type="term" value="P:phosphorelay signal transduction system"/>
    <property type="evidence" value="ECO:0007669"/>
    <property type="project" value="InterPro"/>
</dbReference>
<feature type="modified residue" description="4-aspartylphosphate" evidence="6">
    <location>
        <position position="59"/>
    </location>
</feature>
<dbReference type="InterPro" id="IPR001789">
    <property type="entry name" value="Sig_transdc_resp-reg_receiver"/>
</dbReference>
<dbReference type="PANTHER" id="PTHR32071:SF117">
    <property type="entry name" value="PTS-DEPENDENT DIHYDROXYACETONE KINASE OPERON REGULATORY PROTEIN-RELATED"/>
    <property type="match status" value="1"/>
</dbReference>
<dbReference type="SUPFAM" id="SSF52540">
    <property type="entry name" value="P-loop containing nucleoside triphosphate hydrolases"/>
    <property type="match status" value="1"/>
</dbReference>
<reference evidence="9 10" key="1">
    <citation type="journal article" date="2011" name="J. Bacteriol.">
        <title>Genome sequence of the mercury-methylating and pleomorphic Desulfovibrio africanus Strain Walvis Bay.</title>
        <authorList>
            <person name="Brown S.D."/>
            <person name="Wall J.D."/>
            <person name="Kucken A.M."/>
            <person name="Gilmour C.C."/>
            <person name="Podar M."/>
            <person name="Brandt C.C."/>
            <person name="Teshima H."/>
            <person name="Detter J.C."/>
            <person name="Han C.S."/>
            <person name="Land M.L."/>
            <person name="Lucas S."/>
            <person name="Han J."/>
            <person name="Pennacchio L."/>
            <person name="Nolan M."/>
            <person name="Pitluck S."/>
            <person name="Woyke T."/>
            <person name="Goodwin L."/>
            <person name="Palumbo A.V."/>
            <person name="Elias D.A."/>
        </authorList>
    </citation>
    <scope>NUCLEOTIDE SEQUENCE [LARGE SCALE GENOMIC DNA]</scope>
    <source>
        <strain evidence="9 10">Walvis Bay</strain>
    </source>
</reference>
<name>F3YU42_DESAF</name>
<dbReference type="SMART" id="SM00382">
    <property type="entry name" value="AAA"/>
    <property type="match status" value="1"/>
</dbReference>
<keyword evidence="2" id="KW-0067">ATP-binding</keyword>
<dbReference type="EMBL" id="CP003221">
    <property type="protein sequence ID" value="EGJ48648.1"/>
    <property type="molecule type" value="Genomic_DNA"/>
</dbReference>
<evidence type="ECO:0000259" key="8">
    <source>
        <dbReference type="PROSITE" id="PS50110"/>
    </source>
</evidence>
<feature type="domain" description="Response regulatory" evidence="8">
    <location>
        <begin position="8"/>
        <end position="124"/>
    </location>
</feature>
<dbReference type="SUPFAM" id="SSF46689">
    <property type="entry name" value="Homeodomain-like"/>
    <property type="match status" value="1"/>
</dbReference>
<dbReference type="Pfam" id="PF00072">
    <property type="entry name" value="Response_reg"/>
    <property type="match status" value="1"/>
</dbReference>
<dbReference type="Gene3D" id="1.10.10.60">
    <property type="entry name" value="Homeodomain-like"/>
    <property type="match status" value="1"/>
</dbReference>
<keyword evidence="10" id="KW-1185">Reference proteome</keyword>
<protein>
    <submittedName>
        <fullName evidence="9">Two component, sigma54 specific, transcriptional regulator, Fis family</fullName>
    </submittedName>
</protein>
<dbReference type="Pfam" id="PF02954">
    <property type="entry name" value="HTH_8"/>
    <property type="match status" value="1"/>
</dbReference>
<dbReference type="GO" id="GO:0005524">
    <property type="term" value="F:ATP binding"/>
    <property type="evidence" value="ECO:0007669"/>
    <property type="project" value="UniProtKB-KW"/>
</dbReference>
<evidence type="ECO:0000256" key="4">
    <source>
        <dbReference type="ARBA" id="ARBA00023125"/>
    </source>
</evidence>
<evidence type="ECO:0000256" key="6">
    <source>
        <dbReference type="PROSITE-ProRule" id="PRU00169"/>
    </source>
</evidence>
<keyword evidence="3" id="KW-0805">Transcription regulation</keyword>
<dbReference type="FunFam" id="3.40.50.300:FF:000006">
    <property type="entry name" value="DNA-binding transcriptional regulator NtrC"/>
    <property type="match status" value="1"/>
</dbReference>
<dbReference type="CDD" id="cd00156">
    <property type="entry name" value="REC"/>
    <property type="match status" value="1"/>
</dbReference>
<dbReference type="Proteomes" id="UP000007844">
    <property type="component" value="Chromosome"/>
</dbReference>
<dbReference type="InterPro" id="IPR027417">
    <property type="entry name" value="P-loop_NTPase"/>
</dbReference>
<dbReference type="PANTHER" id="PTHR32071">
    <property type="entry name" value="TRANSCRIPTIONAL REGULATORY PROTEIN"/>
    <property type="match status" value="1"/>
</dbReference>
<dbReference type="SUPFAM" id="SSF52172">
    <property type="entry name" value="CheY-like"/>
    <property type="match status" value="1"/>
</dbReference>
<dbReference type="GO" id="GO:0043565">
    <property type="term" value="F:sequence-specific DNA binding"/>
    <property type="evidence" value="ECO:0007669"/>
    <property type="project" value="InterPro"/>
</dbReference>
<dbReference type="InterPro" id="IPR011006">
    <property type="entry name" value="CheY-like_superfamily"/>
</dbReference>
<evidence type="ECO:0000256" key="1">
    <source>
        <dbReference type="ARBA" id="ARBA00022741"/>
    </source>
</evidence>
<dbReference type="RefSeq" id="WP_014258504.1">
    <property type="nucleotide sequence ID" value="NC_016629.1"/>
</dbReference>
<dbReference type="eggNOG" id="COG2204">
    <property type="taxonomic scope" value="Bacteria"/>
</dbReference>
<dbReference type="AlphaFoldDB" id="F3YU42"/>
<organism evidence="9 10">
    <name type="scientific">Desulfocurvibacter africanus subsp. africanus str. Walvis Bay</name>
    <dbReference type="NCBI Taxonomy" id="690850"/>
    <lineage>
        <taxon>Bacteria</taxon>
        <taxon>Pseudomonadati</taxon>
        <taxon>Thermodesulfobacteriota</taxon>
        <taxon>Desulfovibrionia</taxon>
        <taxon>Desulfovibrionales</taxon>
        <taxon>Desulfovibrionaceae</taxon>
        <taxon>Desulfocurvibacter</taxon>
    </lineage>
</organism>
<keyword evidence="1" id="KW-0547">Nucleotide-binding</keyword>
<dbReference type="STRING" id="690850.Desaf_0290"/>
<accession>F3YU42</accession>
<dbReference type="Gene3D" id="3.40.50.300">
    <property type="entry name" value="P-loop containing nucleotide triphosphate hydrolases"/>
    <property type="match status" value="1"/>
</dbReference>
<keyword evidence="6" id="KW-0597">Phosphoprotein</keyword>
<evidence type="ECO:0000256" key="5">
    <source>
        <dbReference type="ARBA" id="ARBA00023163"/>
    </source>
</evidence>
<evidence type="ECO:0000256" key="3">
    <source>
        <dbReference type="ARBA" id="ARBA00023015"/>
    </source>
</evidence>
<dbReference type="InterPro" id="IPR002197">
    <property type="entry name" value="HTH_Fis"/>
</dbReference>
<dbReference type="PROSITE" id="PS00688">
    <property type="entry name" value="SIGMA54_INTERACT_3"/>
    <property type="match status" value="1"/>
</dbReference>
<dbReference type="Pfam" id="PF25601">
    <property type="entry name" value="AAA_lid_14"/>
    <property type="match status" value="1"/>
</dbReference>
<sequence length="463" mass="51724">MPFDRRAKILVVDDDEGVCEALRLILEDSCGRHQVTCARDGVTAVEIVRRDTFDLVFLDLGLPGMDGFETLRRLKHHDADLDVLVVSGTDKAREAVEALRGGALEYVTKPFDTQRIMPLVDDILGRRFRAEDAARRASPKPGEGRRRIITQAESMRAVLSQVEKVAAADCSVLITGESGTGKELVAELVHSRSPRSSGPFVAVNCAAIPGELLESELFGHEKGAFTGAYARRVGLFEQAHRGTLFLDEICSLRIDLQAKLLRVLQGQAFTRVGGSETVRVDARLVAASNASLTELMRQGRFREDLYYRLSVIPIRLPPLRERPGDVALLAEHFLTRLCEKHGKTIPGLSPSVMAVLGQYPWPGNVRELRNFMERTVLLSDEGRSVDERDLPMDLLIPRVSLQTEQSAVHDEGLMRAREEFERRYILRCLELCSWNQAAAARLLRIHRNTLLKRMKTLGITANE</sequence>
<evidence type="ECO:0000313" key="10">
    <source>
        <dbReference type="Proteomes" id="UP000007844"/>
    </source>
</evidence>
<dbReference type="PROSITE" id="PS00675">
    <property type="entry name" value="SIGMA54_INTERACT_1"/>
    <property type="match status" value="1"/>
</dbReference>
<dbReference type="InterPro" id="IPR009057">
    <property type="entry name" value="Homeodomain-like_sf"/>
</dbReference>
<proteinExistence type="predicted"/>
<evidence type="ECO:0000313" key="9">
    <source>
        <dbReference type="EMBL" id="EGJ48648.1"/>
    </source>
</evidence>
<evidence type="ECO:0000256" key="2">
    <source>
        <dbReference type="ARBA" id="ARBA00022840"/>
    </source>
</evidence>
<dbReference type="PROSITE" id="PS50045">
    <property type="entry name" value="SIGMA54_INTERACT_4"/>
    <property type="match status" value="1"/>
</dbReference>
<dbReference type="KEGG" id="daf:Desaf_0290"/>
<dbReference type="InterPro" id="IPR058031">
    <property type="entry name" value="AAA_lid_NorR"/>
</dbReference>
<evidence type="ECO:0000259" key="7">
    <source>
        <dbReference type="PROSITE" id="PS50045"/>
    </source>
</evidence>
<dbReference type="SMART" id="SM00448">
    <property type="entry name" value="REC"/>
    <property type="match status" value="1"/>
</dbReference>
<dbReference type="InterPro" id="IPR003593">
    <property type="entry name" value="AAA+_ATPase"/>
</dbReference>
<dbReference type="HOGENOM" id="CLU_000445_0_6_7"/>
<dbReference type="InterPro" id="IPR002078">
    <property type="entry name" value="Sigma_54_int"/>
</dbReference>
<dbReference type="GO" id="GO:0006355">
    <property type="term" value="P:regulation of DNA-templated transcription"/>
    <property type="evidence" value="ECO:0007669"/>
    <property type="project" value="InterPro"/>
</dbReference>
<dbReference type="Pfam" id="PF00158">
    <property type="entry name" value="Sigma54_activat"/>
    <property type="match status" value="1"/>
</dbReference>
<dbReference type="InterPro" id="IPR025944">
    <property type="entry name" value="Sigma_54_int_dom_CS"/>
</dbReference>
<dbReference type="PRINTS" id="PR01590">
    <property type="entry name" value="HTHFIS"/>
</dbReference>
<dbReference type="Gene3D" id="1.10.8.60">
    <property type="match status" value="1"/>
</dbReference>
<dbReference type="InterPro" id="IPR025662">
    <property type="entry name" value="Sigma_54_int_dom_ATP-bd_1"/>
</dbReference>
<dbReference type="PROSITE" id="PS50110">
    <property type="entry name" value="RESPONSE_REGULATORY"/>
    <property type="match status" value="1"/>
</dbReference>
<gene>
    <name evidence="9" type="ORF">Desaf_0290</name>
</gene>
<keyword evidence="5" id="KW-0804">Transcription</keyword>
<dbReference type="Gene3D" id="3.40.50.2300">
    <property type="match status" value="1"/>
</dbReference>
<feature type="domain" description="Sigma-54 factor interaction" evidence="7">
    <location>
        <begin position="148"/>
        <end position="377"/>
    </location>
</feature>
<keyword evidence="4" id="KW-0238">DNA-binding</keyword>
<dbReference type="CDD" id="cd00009">
    <property type="entry name" value="AAA"/>
    <property type="match status" value="1"/>
</dbReference>